<dbReference type="EMBL" id="FSRA01000002">
    <property type="protein sequence ID" value="SIO55415.1"/>
    <property type="molecule type" value="Genomic_DNA"/>
</dbReference>
<evidence type="ECO:0008006" key="3">
    <source>
        <dbReference type="Google" id="ProtNLM"/>
    </source>
</evidence>
<name>A0A1N6KFT2_9BACT</name>
<reference evidence="1 2" key="1">
    <citation type="submission" date="2016-11" db="EMBL/GenBank/DDBJ databases">
        <authorList>
            <person name="Jaros S."/>
            <person name="Januszkiewicz K."/>
            <person name="Wedrychowicz H."/>
        </authorList>
    </citation>
    <scope>NUCLEOTIDE SEQUENCE [LARGE SCALE GENOMIC DNA]</scope>
    <source>
        <strain evidence="1 2">DSM 24787</strain>
    </source>
</reference>
<dbReference type="AlphaFoldDB" id="A0A1N6KFT2"/>
<sequence length="262" mass="30486">MLKTIGCLTVLAITLAACRKKDTPPAPPVDYWLVSSIIRGTDTIRLTYSSNRTVKQVNEANDSCRIVYENGRIKQFVYLMEYVKNLPFKSFSYNGNNIVRINQYGWNLQNEWVILDYDSLVYRNGRLAEYHQINGGVRSRVNKFTWEGKNIIKEEGFDVNQEVDIPAYVNTYTYAEEAGVQNRINGQFLFLYLFRDFTLMSDKMLAKAERARVPGDILFSRTVKEFVLEDKNVIKTMETIEDIDNNQTSTYNTVFKYTKFNQ</sequence>
<keyword evidence="2" id="KW-1185">Reference proteome</keyword>
<organism evidence="1 2">
    <name type="scientific">Chitinophaga niabensis</name>
    <dbReference type="NCBI Taxonomy" id="536979"/>
    <lineage>
        <taxon>Bacteria</taxon>
        <taxon>Pseudomonadati</taxon>
        <taxon>Bacteroidota</taxon>
        <taxon>Chitinophagia</taxon>
        <taxon>Chitinophagales</taxon>
        <taxon>Chitinophagaceae</taxon>
        <taxon>Chitinophaga</taxon>
    </lineage>
</organism>
<gene>
    <name evidence="1" type="ORF">SAMN04488055_5766</name>
</gene>
<evidence type="ECO:0000313" key="1">
    <source>
        <dbReference type="EMBL" id="SIO55415.1"/>
    </source>
</evidence>
<protein>
    <recommendedName>
        <fullName evidence="3">Lipoprotein</fullName>
    </recommendedName>
</protein>
<dbReference type="PROSITE" id="PS51257">
    <property type="entry name" value="PROKAR_LIPOPROTEIN"/>
    <property type="match status" value="1"/>
</dbReference>
<accession>A0A1N6KFT2</accession>
<dbReference type="Proteomes" id="UP000185003">
    <property type="component" value="Unassembled WGS sequence"/>
</dbReference>
<dbReference type="STRING" id="536979.SAMN04488055_5766"/>
<proteinExistence type="predicted"/>
<evidence type="ECO:0000313" key="2">
    <source>
        <dbReference type="Proteomes" id="UP000185003"/>
    </source>
</evidence>
<dbReference type="OrthoDB" id="662748at2"/>
<dbReference type="RefSeq" id="WP_074242960.1">
    <property type="nucleotide sequence ID" value="NZ_FSRA01000002.1"/>
</dbReference>